<comment type="caution">
    <text evidence="2">The sequence shown here is derived from an EMBL/GenBank/DDBJ whole genome shotgun (WGS) entry which is preliminary data.</text>
</comment>
<evidence type="ECO:0000313" key="3">
    <source>
        <dbReference type="Proteomes" id="UP000778262"/>
    </source>
</evidence>
<organism evidence="2 3">
    <name type="scientific">Cronobacter dublinensis</name>
    <dbReference type="NCBI Taxonomy" id="413497"/>
    <lineage>
        <taxon>Bacteria</taxon>
        <taxon>Pseudomonadati</taxon>
        <taxon>Pseudomonadota</taxon>
        <taxon>Gammaproteobacteria</taxon>
        <taxon>Enterobacterales</taxon>
        <taxon>Enterobacteriaceae</taxon>
        <taxon>Cronobacter</taxon>
    </lineage>
</organism>
<accession>A0A9Q4T795</accession>
<name>A0A9Q4T795_9ENTR</name>
<reference evidence="2" key="1">
    <citation type="submission" date="2018-11" db="EMBL/GenBank/DDBJ databases">
        <title>Genomics analysis of Putative Virulence Factors on Adhesion and Cytotoxicity for Cronobacter spp.</title>
        <authorList>
            <person name="Cui J."/>
        </authorList>
    </citation>
    <scope>NUCLEOTIDE SEQUENCE</scope>
    <source>
        <strain evidence="2">SD69</strain>
    </source>
</reference>
<gene>
    <name evidence="2" type="ORF">EHJ13_12445</name>
</gene>
<sequence>MGGLLSRQTCQLALGALAYIAAYSILLGIISHGHNDIRKPYFLTRGERVCWCGSQISYS</sequence>
<proteinExistence type="predicted"/>
<protein>
    <submittedName>
        <fullName evidence="2">Uncharacterized protein</fullName>
    </submittedName>
</protein>
<dbReference type="AlphaFoldDB" id="A0A9Q4T795"/>
<evidence type="ECO:0000256" key="1">
    <source>
        <dbReference type="SAM" id="Phobius"/>
    </source>
</evidence>
<feature type="transmembrane region" description="Helical" evidence="1">
    <location>
        <begin position="12"/>
        <end position="30"/>
    </location>
</feature>
<keyword evidence="1" id="KW-0472">Membrane</keyword>
<dbReference type="Proteomes" id="UP000778262">
    <property type="component" value="Unassembled WGS sequence"/>
</dbReference>
<keyword evidence="1" id="KW-0812">Transmembrane</keyword>
<dbReference type="EMBL" id="RPBY01000004">
    <property type="protein sequence ID" value="NCH88233.1"/>
    <property type="molecule type" value="Genomic_DNA"/>
</dbReference>
<evidence type="ECO:0000313" key="2">
    <source>
        <dbReference type="EMBL" id="NCH88233.1"/>
    </source>
</evidence>
<keyword evidence="1" id="KW-1133">Transmembrane helix</keyword>